<gene>
    <name evidence="2" type="ordered locus">HFX_0261</name>
    <name evidence="3" type="ORF">C439_09065</name>
</gene>
<proteinExistence type="predicted"/>
<dbReference type="RefSeq" id="WP_004058314.1">
    <property type="nucleotide sequence ID" value="NC_017941.2"/>
</dbReference>
<keyword evidence="1" id="KW-1133">Transmembrane helix</keyword>
<reference evidence="2" key="4">
    <citation type="submission" date="2014-05" db="EMBL/GenBank/DDBJ databases">
        <authorList>
            <person name="Wang L."/>
            <person name="Yang H."/>
            <person name="Xiang H."/>
        </authorList>
    </citation>
    <scope>NUCLEOTIDE SEQUENCE</scope>
    <source>
        <strain evidence="2">CGMCC 1.2087</strain>
    </source>
</reference>
<dbReference type="OrthoDB" id="300628at2157"/>
<evidence type="ECO:0000256" key="1">
    <source>
        <dbReference type="SAM" id="Phobius"/>
    </source>
</evidence>
<reference evidence="2" key="1">
    <citation type="journal article" date="2012" name="Appl. Environ. Microbiol.">
        <title>Identification of the haloarchaeal phasin (PhaP) that functions in polyhydroxyalkanoate accumulation and granule formation in Haloferax mediterranei.</title>
        <authorList>
            <person name="Cai S."/>
            <person name="Cai L."/>
            <person name="Liu H."/>
            <person name="Liu X."/>
            <person name="Han J."/>
            <person name="Zhou J."/>
            <person name="Xiang H."/>
        </authorList>
    </citation>
    <scope>NUCLEOTIDE SEQUENCE</scope>
    <source>
        <strain evidence="2">CGMCC 1.2087</strain>
    </source>
</reference>
<accession>I3R192</accession>
<dbReference type="Proteomes" id="UP000011603">
    <property type="component" value="Unassembled WGS sequence"/>
</dbReference>
<dbReference type="PaxDb" id="523841-HFX_0261"/>
<dbReference type="eggNOG" id="arCOG09354">
    <property type="taxonomic scope" value="Archaea"/>
</dbReference>
<keyword evidence="1" id="KW-0472">Membrane</keyword>
<evidence type="ECO:0000313" key="4">
    <source>
        <dbReference type="Proteomes" id="UP000006469"/>
    </source>
</evidence>
<dbReference type="Pfam" id="PF25949">
    <property type="entry name" value="DUF7987"/>
    <property type="match status" value="1"/>
</dbReference>
<keyword evidence="5" id="KW-1185">Reference proteome</keyword>
<protein>
    <submittedName>
        <fullName evidence="2">Uncharacterized protein</fullName>
    </submittedName>
</protein>
<dbReference type="EMBL" id="AOLO01000007">
    <property type="protein sequence ID" value="EMA02722.1"/>
    <property type="molecule type" value="Genomic_DNA"/>
</dbReference>
<keyword evidence="1" id="KW-0812">Transmembrane</keyword>
<dbReference type="PATRIC" id="fig|523841.21.peg.1842"/>
<dbReference type="InterPro" id="IPR058293">
    <property type="entry name" value="DUF7987"/>
</dbReference>
<sequence length="53" mass="5889">MVHRDFVITVLFVLLGAALWLVSGYYTAELWIRWALLIGVGVIIPTILTSGET</sequence>
<reference evidence="3 5" key="3">
    <citation type="journal article" date="2014" name="PLoS Genet.">
        <title>Phylogenetically driven sequencing of extremely halophilic archaea reveals strategies for static and dynamic osmo-response.</title>
        <authorList>
            <person name="Becker E.A."/>
            <person name="Seitzer P.M."/>
            <person name="Tritt A."/>
            <person name="Larsen D."/>
            <person name="Krusor M."/>
            <person name="Yao A.I."/>
            <person name="Wu D."/>
            <person name="Madern D."/>
            <person name="Eisen J.A."/>
            <person name="Darling A.E."/>
            <person name="Facciotti M.T."/>
        </authorList>
    </citation>
    <scope>NUCLEOTIDE SEQUENCE [LARGE SCALE GENOMIC DNA]</scope>
    <source>
        <strain evidence="3">ATCC 33500</strain>
        <strain evidence="5">ATCC 33500 / DSM 1411 / JCM 8866 / NBRC 14739 / NCIMB 2177 / R-4</strain>
    </source>
</reference>
<dbReference type="HOGENOM" id="CLU_3057008_0_0_2"/>
<organism evidence="2 4">
    <name type="scientific">Haloferax mediterranei (strain ATCC 33500 / DSM 1411 / JCM 8866 / NBRC 14739 / NCIMB 2177 / R-4)</name>
    <name type="common">Halobacterium mediterranei</name>
    <dbReference type="NCBI Taxonomy" id="523841"/>
    <lineage>
        <taxon>Archaea</taxon>
        <taxon>Methanobacteriati</taxon>
        <taxon>Methanobacteriota</taxon>
        <taxon>Stenosarchaea group</taxon>
        <taxon>Halobacteria</taxon>
        <taxon>Halobacteriales</taxon>
        <taxon>Haloferacaceae</taxon>
        <taxon>Haloferax</taxon>
    </lineage>
</organism>
<dbReference type="GeneID" id="54852542"/>
<evidence type="ECO:0000313" key="3">
    <source>
        <dbReference type="EMBL" id="EMA02722.1"/>
    </source>
</evidence>
<evidence type="ECO:0000313" key="5">
    <source>
        <dbReference type="Proteomes" id="UP000011603"/>
    </source>
</evidence>
<name>I3R192_HALMT</name>
<dbReference type="EMBL" id="CP001868">
    <property type="protein sequence ID" value="AFK18002.1"/>
    <property type="molecule type" value="Genomic_DNA"/>
</dbReference>
<dbReference type="KEGG" id="hme:HFX_0261"/>
<dbReference type="Proteomes" id="UP000006469">
    <property type="component" value="Chromosome"/>
</dbReference>
<feature type="transmembrane region" description="Helical" evidence="1">
    <location>
        <begin position="30"/>
        <end position="48"/>
    </location>
</feature>
<reference evidence="2 4" key="2">
    <citation type="journal article" date="2012" name="J. Bacteriol.">
        <title>Complete genome sequence of the metabolically versatile halophilic archaeon Haloferax mediterranei, a poly(3-hydroxybutyrate-co-3-hydroxyvalerate) producer.</title>
        <authorList>
            <person name="Han J."/>
            <person name="Zhang F."/>
            <person name="Hou J."/>
            <person name="Liu X."/>
            <person name="Li M."/>
            <person name="Liu H."/>
            <person name="Cai L."/>
            <person name="Zhang B."/>
            <person name="Chen Y."/>
            <person name="Zhou J."/>
            <person name="Hu S."/>
            <person name="Xiang H."/>
        </authorList>
    </citation>
    <scope>NUCLEOTIDE SEQUENCE [LARGE SCALE GENOMIC DNA]</scope>
    <source>
        <strain evidence="4">ATCC 33500 / DSM 1411 / JCM 8866 / NBRC 14739 / NCIMB 2177 / R-4</strain>
        <strain evidence="2">CGMCC 1.2087</strain>
    </source>
</reference>
<evidence type="ECO:0000313" key="2">
    <source>
        <dbReference type="EMBL" id="AFK18002.1"/>
    </source>
</evidence>
<dbReference type="AlphaFoldDB" id="I3R192"/>
<feature type="transmembrane region" description="Helical" evidence="1">
    <location>
        <begin position="6"/>
        <end position="23"/>
    </location>
</feature>